<name>W7IYK9_9PSEU</name>
<evidence type="ECO:0000313" key="2">
    <source>
        <dbReference type="Proteomes" id="UP000019277"/>
    </source>
</evidence>
<sequence length="216" mass="22229">MTSNAAPGLDAVLDLLLPRRCAGCSRPGTPWCPDCAPCFAAPFPVHRPGLPPGLPVFAVGAYRGAARKAVLAAKERGRRDLLAVLAAALAAALHRLFPGPLWLVPAPSRAAASRRRGGPHMTAIAERVARLHPARVAHPLRLTRGARDSVGLSAADRAENLRGHLTVLPGALPPPRAPVVLLDDVITTGAAAAACTRALRGAGTRVRAVLACTAAG</sequence>
<comment type="caution">
    <text evidence="1">The sequence shown here is derived from an EMBL/GenBank/DDBJ whole genome shotgun (WGS) entry which is preliminary data.</text>
</comment>
<dbReference type="STRING" id="909613.UO65_2729"/>
<dbReference type="PANTHER" id="PTHR47505:SF1">
    <property type="entry name" value="DNA UTILIZATION PROTEIN YHGH"/>
    <property type="match status" value="1"/>
</dbReference>
<evidence type="ECO:0000313" key="1">
    <source>
        <dbReference type="EMBL" id="EWC61972.1"/>
    </source>
</evidence>
<keyword evidence="1" id="KW-0808">Transferase</keyword>
<dbReference type="PATRIC" id="fig|909613.9.peg.2729"/>
<organism evidence="1 2">
    <name type="scientific">Actinokineospora spheciospongiae</name>
    <dbReference type="NCBI Taxonomy" id="909613"/>
    <lineage>
        <taxon>Bacteria</taxon>
        <taxon>Bacillati</taxon>
        <taxon>Actinomycetota</taxon>
        <taxon>Actinomycetes</taxon>
        <taxon>Pseudonocardiales</taxon>
        <taxon>Pseudonocardiaceae</taxon>
        <taxon>Actinokineospora</taxon>
    </lineage>
</organism>
<dbReference type="EMBL" id="AYXG01000098">
    <property type="protein sequence ID" value="EWC61972.1"/>
    <property type="molecule type" value="Genomic_DNA"/>
</dbReference>
<dbReference type="InterPro" id="IPR051910">
    <property type="entry name" value="ComF/GntX_DNA_util-trans"/>
</dbReference>
<protein>
    <submittedName>
        <fullName evidence="1">Competence protein F-like protein, phosphoribosyltransferase domain</fullName>
    </submittedName>
</protein>
<gene>
    <name evidence="1" type="ORF">UO65_2729</name>
</gene>
<dbReference type="AlphaFoldDB" id="W7IYK9"/>
<keyword evidence="1" id="KW-0328">Glycosyltransferase</keyword>
<dbReference type="PANTHER" id="PTHR47505">
    <property type="entry name" value="DNA UTILIZATION PROTEIN YHGH"/>
    <property type="match status" value="1"/>
</dbReference>
<dbReference type="OrthoDB" id="5244859at2"/>
<dbReference type="Gene3D" id="3.40.50.2020">
    <property type="match status" value="1"/>
</dbReference>
<dbReference type="SUPFAM" id="SSF53271">
    <property type="entry name" value="PRTase-like"/>
    <property type="match status" value="1"/>
</dbReference>
<proteinExistence type="predicted"/>
<keyword evidence="2" id="KW-1185">Reference proteome</keyword>
<accession>W7IYK9</accession>
<dbReference type="GO" id="GO:0016757">
    <property type="term" value="F:glycosyltransferase activity"/>
    <property type="evidence" value="ECO:0007669"/>
    <property type="project" value="UniProtKB-KW"/>
</dbReference>
<dbReference type="Proteomes" id="UP000019277">
    <property type="component" value="Unassembled WGS sequence"/>
</dbReference>
<dbReference type="RefSeq" id="WP_035282340.1">
    <property type="nucleotide sequence ID" value="NZ_AYXG01000098.1"/>
</dbReference>
<dbReference type="eggNOG" id="COG1040">
    <property type="taxonomic scope" value="Bacteria"/>
</dbReference>
<reference evidence="1 2" key="1">
    <citation type="journal article" date="2014" name="Genome Announc.">
        <title>Draft Genome Sequence of the Antitrypanosomally Active Sponge-Associated Bacterium Actinokineospora sp. Strain EG49.</title>
        <authorList>
            <person name="Harjes J."/>
            <person name="Ryu T."/>
            <person name="Abdelmohsen U.R."/>
            <person name="Moitinho-Silva L."/>
            <person name="Horn H."/>
            <person name="Ravasi T."/>
            <person name="Hentschel U."/>
        </authorList>
    </citation>
    <scope>NUCLEOTIDE SEQUENCE [LARGE SCALE GENOMIC DNA]</scope>
    <source>
        <strain evidence="1 2">EG49</strain>
    </source>
</reference>
<dbReference type="InterPro" id="IPR029057">
    <property type="entry name" value="PRTase-like"/>
</dbReference>